<evidence type="ECO:0000313" key="3">
    <source>
        <dbReference type="EMBL" id="CAF4462072.1"/>
    </source>
</evidence>
<keyword evidence="1" id="KW-1133">Transmembrane helix</keyword>
<dbReference type="AlphaFoldDB" id="A0A820T689"/>
<accession>A0A820T689</accession>
<evidence type="ECO:0000313" key="2">
    <source>
        <dbReference type="EMBL" id="CAF3747028.1"/>
    </source>
</evidence>
<name>A0A820T689_9BILA</name>
<evidence type="ECO:0000313" key="4">
    <source>
        <dbReference type="Proteomes" id="UP000663848"/>
    </source>
</evidence>
<proteinExistence type="predicted"/>
<comment type="caution">
    <text evidence="3">The sequence shown here is derived from an EMBL/GenBank/DDBJ whole genome shotgun (WGS) entry which is preliminary data.</text>
</comment>
<sequence length="256" mass="28646">MLLFTPAVSSLQSCYSACNQEIPFNTVLERPTNCNVTRNSSLLCAVSVTFYSNRQTTIGIFYFTPTISNSRPCFVETDVTISTGTLNRHTFYECADCDIFESARDIVATMQSVSTIAPIVISQIRDLIEPNNTTKMIECYKGNEENQIVSPCLTCLLEINTNKTSNRLCNILTSNSLKVNLNELTTLDDKRAFGTINIECARQHCNTLTTARSALRILFENGLSQHAYELTPSTAVSSFSIFYPIAYLFVFISFLY</sequence>
<dbReference type="Proteomes" id="UP000663872">
    <property type="component" value="Unassembled WGS sequence"/>
</dbReference>
<keyword evidence="1" id="KW-0812">Transmembrane</keyword>
<reference evidence="3" key="1">
    <citation type="submission" date="2021-02" db="EMBL/GenBank/DDBJ databases">
        <authorList>
            <person name="Nowell W R."/>
        </authorList>
    </citation>
    <scope>NUCLEOTIDE SEQUENCE</scope>
</reference>
<feature type="transmembrane region" description="Helical" evidence="1">
    <location>
        <begin position="235"/>
        <end position="255"/>
    </location>
</feature>
<organism evidence="3 4">
    <name type="scientific">Rotaria socialis</name>
    <dbReference type="NCBI Taxonomy" id="392032"/>
    <lineage>
        <taxon>Eukaryota</taxon>
        <taxon>Metazoa</taxon>
        <taxon>Spiralia</taxon>
        <taxon>Gnathifera</taxon>
        <taxon>Rotifera</taxon>
        <taxon>Eurotatoria</taxon>
        <taxon>Bdelloidea</taxon>
        <taxon>Philodinida</taxon>
        <taxon>Philodinidae</taxon>
        <taxon>Rotaria</taxon>
    </lineage>
</organism>
<dbReference type="EMBL" id="CAJOBR010000085">
    <property type="protein sequence ID" value="CAF4462072.1"/>
    <property type="molecule type" value="Genomic_DNA"/>
</dbReference>
<protein>
    <submittedName>
        <fullName evidence="3">Uncharacterized protein</fullName>
    </submittedName>
</protein>
<evidence type="ECO:0000256" key="1">
    <source>
        <dbReference type="SAM" id="Phobius"/>
    </source>
</evidence>
<gene>
    <name evidence="2" type="ORF">GRG538_LOCUS31179</name>
    <name evidence="3" type="ORF">QYT958_LOCUS1506</name>
</gene>
<dbReference type="EMBL" id="CAJNYT010005471">
    <property type="protein sequence ID" value="CAF3747028.1"/>
    <property type="molecule type" value="Genomic_DNA"/>
</dbReference>
<keyword evidence="1" id="KW-0472">Membrane</keyword>
<dbReference type="Proteomes" id="UP000663848">
    <property type="component" value="Unassembled WGS sequence"/>
</dbReference>